<protein>
    <submittedName>
        <fullName evidence="2">General secretion pathway protein J</fullName>
    </submittedName>
</protein>
<evidence type="ECO:0000313" key="2">
    <source>
        <dbReference type="EMBL" id="SDL67668.1"/>
    </source>
</evidence>
<sequence>MNRSERDTAAGFTLMEALIAVVILAGIAAVLVPAVRTAVRVEARAAGLVEGLETHAAIEDLMRELLLRAYRAPRSDGQGQFRGSATSLSFLTLATAADFPEPVRLDYDSGQLELTLPHRAGTPSNAYRFVLVEDVERARFSYFGDADDGRGQAWQSVWDQPAPPQIVALDIQARNGSAKRIEARIGGAGAFDCRFDSGQGVCLGDTE</sequence>
<gene>
    <name evidence="2" type="ORF">SAMN04488568_101277</name>
</gene>
<name>A0A1G9M0D2_9PROT</name>
<dbReference type="Proteomes" id="UP000199759">
    <property type="component" value="Unassembled WGS sequence"/>
</dbReference>
<dbReference type="EMBL" id="FNHG01000001">
    <property type="protein sequence ID" value="SDL67668.1"/>
    <property type="molecule type" value="Genomic_DNA"/>
</dbReference>
<feature type="transmembrane region" description="Helical" evidence="1">
    <location>
        <begin position="12"/>
        <end position="35"/>
    </location>
</feature>
<accession>A0A1G9M0D2</accession>
<dbReference type="Gene3D" id="3.30.700.10">
    <property type="entry name" value="Glycoprotein, Type 4 Pilin"/>
    <property type="match status" value="1"/>
</dbReference>
<dbReference type="STRING" id="144026.SAMN04488568_101277"/>
<organism evidence="2 3">
    <name type="scientific">Maricaulis salignorans</name>
    <dbReference type="NCBI Taxonomy" id="144026"/>
    <lineage>
        <taxon>Bacteria</taxon>
        <taxon>Pseudomonadati</taxon>
        <taxon>Pseudomonadota</taxon>
        <taxon>Alphaproteobacteria</taxon>
        <taxon>Maricaulales</taxon>
        <taxon>Maricaulaceae</taxon>
        <taxon>Maricaulis</taxon>
    </lineage>
</organism>
<dbReference type="AlphaFoldDB" id="A0A1G9M0D2"/>
<evidence type="ECO:0000256" key="1">
    <source>
        <dbReference type="SAM" id="Phobius"/>
    </source>
</evidence>
<evidence type="ECO:0000313" key="3">
    <source>
        <dbReference type="Proteomes" id="UP000199759"/>
    </source>
</evidence>
<proteinExistence type="predicted"/>
<keyword evidence="1" id="KW-0812">Transmembrane</keyword>
<keyword evidence="3" id="KW-1185">Reference proteome</keyword>
<dbReference type="OrthoDB" id="7632316at2"/>
<keyword evidence="1" id="KW-1133">Transmembrane helix</keyword>
<reference evidence="2 3" key="1">
    <citation type="submission" date="2016-10" db="EMBL/GenBank/DDBJ databases">
        <authorList>
            <person name="de Groot N.N."/>
        </authorList>
    </citation>
    <scope>NUCLEOTIDE SEQUENCE [LARGE SCALE GENOMIC DNA]</scope>
    <source>
        <strain evidence="2 3">DSM 16077</strain>
    </source>
</reference>
<dbReference type="RefSeq" id="WP_091765610.1">
    <property type="nucleotide sequence ID" value="NZ_FNHG01000001.1"/>
</dbReference>
<keyword evidence="1" id="KW-0472">Membrane</keyword>